<evidence type="ECO:0000256" key="2">
    <source>
        <dbReference type="ARBA" id="ARBA00007069"/>
    </source>
</evidence>
<evidence type="ECO:0000256" key="5">
    <source>
        <dbReference type="ARBA" id="ARBA00022592"/>
    </source>
</evidence>
<evidence type="ECO:0000259" key="10">
    <source>
        <dbReference type="PROSITE" id="PS50928"/>
    </source>
</evidence>
<dbReference type="PROSITE" id="PS50928">
    <property type="entry name" value="ABC_TM1"/>
    <property type="match status" value="1"/>
</dbReference>
<feature type="domain" description="ABC transmembrane type-1" evidence="10">
    <location>
        <begin position="76"/>
        <end position="284"/>
    </location>
</feature>
<dbReference type="AlphaFoldDB" id="A0A086CIL7"/>
<comment type="caution">
    <text evidence="9">Lacks conserved residue(s) required for the propagation of feature annotation.</text>
</comment>
<dbReference type="CDD" id="cd06261">
    <property type="entry name" value="TM_PBP2"/>
    <property type="match status" value="1"/>
</dbReference>
<evidence type="ECO:0000256" key="6">
    <source>
        <dbReference type="ARBA" id="ARBA00022692"/>
    </source>
</evidence>
<sequence>MEDKELSLTRKLVDTRSLLDSFWTGIAFLCMFCTIIPLFAVLFFVGYSGVRRIDFPLFTQLSPPPGYSEGGVAHAIVGTLLTVGIGSLIAIPIGILAAIYLAEFSGDNKIAYWVRFAASVLSGVPSILIGVFVYGLLIATKVIGFSSIAGGTALSVLMLPTITKTTDEALKIVPQDLRWAALGIGAYSYQAVLGVVLPAAAPTIVTGITLAIARAAGETAPLLFTALYSNFWASTPPEGLFEPIATLSVLIYNFSVVPFAPQKQLAWSASLILVFLVLITSVASRLVARQKTH</sequence>
<keyword evidence="4 9" id="KW-1003">Cell membrane</keyword>
<feature type="transmembrane region" description="Helical" evidence="9">
    <location>
        <begin position="266"/>
        <end position="288"/>
    </location>
</feature>
<keyword evidence="6 9" id="KW-0812">Transmembrane</keyword>
<dbReference type="InterPro" id="IPR035906">
    <property type="entry name" value="MetI-like_sf"/>
</dbReference>
<dbReference type="PANTHER" id="PTHR42922:SF1">
    <property type="entry name" value="PHOSPHATE TRANSPORT SYSTEM PERMEASE PROTEIN PSTA"/>
    <property type="match status" value="1"/>
</dbReference>
<evidence type="ECO:0000256" key="4">
    <source>
        <dbReference type="ARBA" id="ARBA00022475"/>
    </source>
</evidence>
<accession>A0A086CIL7</accession>
<evidence type="ECO:0000313" key="11">
    <source>
        <dbReference type="EMBL" id="KFF42031.1"/>
    </source>
</evidence>
<dbReference type="PATRIC" id="fig|1527444.3.peg.89"/>
<evidence type="ECO:0000256" key="3">
    <source>
        <dbReference type="ARBA" id="ARBA00022448"/>
    </source>
</evidence>
<keyword evidence="3" id="KW-0813">Transport</keyword>
<organism evidence="11 12">
    <name type="scientific">Candidatus Atelocyanobacterium thalassa isolate SIO64986</name>
    <dbReference type="NCBI Taxonomy" id="1527444"/>
    <lineage>
        <taxon>Bacteria</taxon>
        <taxon>Bacillati</taxon>
        <taxon>Cyanobacteriota</taxon>
        <taxon>Cyanophyceae</taxon>
        <taxon>Oscillatoriophycideae</taxon>
        <taxon>Chroococcales</taxon>
        <taxon>Aphanothecaceae</taxon>
        <taxon>Candidatus Atelocyanobacterium</taxon>
        <taxon>Candidatus Atelocyanobacterium thalassae</taxon>
    </lineage>
</organism>
<feature type="transmembrane region" description="Helical" evidence="9">
    <location>
        <begin position="21"/>
        <end position="47"/>
    </location>
</feature>
<dbReference type="STRING" id="1527444.ucyna2_00089"/>
<comment type="subcellular location">
    <subcellularLocation>
        <location evidence="1 9">Cell membrane</location>
        <topology evidence="1 9">Multi-pass membrane protein</topology>
    </subcellularLocation>
</comment>
<dbReference type="InterPro" id="IPR051408">
    <property type="entry name" value="Phosphate_transprt_permease"/>
</dbReference>
<dbReference type="Gene3D" id="1.10.3720.10">
    <property type="entry name" value="MetI-like"/>
    <property type="match status" value="1"/>
</dbReference>
<evidence type="ECO:0000256" key="7">
    <source>
        <dbReference type="ARBA" id="ARBA00022989"/>
    </source>
</evidence>
<keyword evidence="7 9" id="KW-1133">Transmembrane helix</keyword>
<reference evidence="11 12" key="1">
    <citation type="submission" date="2014-08" db="EMBL/GenBank/DDBJ databases">
        <title>Comparative genomics reveals surprising divergence of two closely related strains of uncultivated UCYN-A cyanobacteria.</title>
        <authorList>
            <person name="Bombar D."/>
            <person name="Heller P."/>
            <person name="Sanchez-Baracaldo P."/>
            <person name="Carter B.J."/>
            <person name="Zert J.P."/>
        </authorList>
    </citation>
    <scope>NUCLEOTIDE SEQUENCE [LARGE SCALE GENOMIC DNA]</scope>
</reference>
<dbReference type="Proteomes" id="UP000028922">
    <property type="component" value="Unassembled WGS sequence"/>
</dbReference>
<dbReference type="SUPFAM" id="SSF161098">
    <property type="entry name" value="MetI-like"/>
    <property type="match status" value="1"/>
</dbReference>
<protein>
    <recommendedName>
        <fullName evidence="9">Phosphate transport system permease protein PstA</fullName>
    </recommendedName>
</protein>
<keyword evidence="8 9" id="KW-0472">Membrane</keyword>
<dbReference type="InterPro" id="IPR000515">
    <property type="entry name" value="MetI-like"/>
</dbReference>
<evidence type="ECO:0000256" key="1">
    <source>
        <dbReference type="ARBA" id="ARBA00004651"/>
    </source>
</evidence>
<dbReference type="PANTHER" id="PTHR42922">
    <property type="entry name" value="PHOSPHATE TRANSPORT SYSTEM PERMEASE PROTEIN PSTA"/>
    <property type="match status" value="1"/>
</dbReference>
<name>A0A086CIL7_9CHRO</name>
<comment type="caution">
    <text evidence="11">The sequence shown here is derived from an EMBL/GenBank/DDBJ whole genome shotgun (WGS) entry which is preliminary data.</text>
</comment>
<dbReference type="eggNOG" id="COG0581">
    <property type="taxonomic scope" value="Bacteria"/>
</dbReference>
<dbReference type="NCBIfam" id="TIGR00974">
    <property type="entry name" value="3a0107s02c"/>
    <property type="match status" value="1"/>
</dbReference>
<dbReference type="GO" id="GO:0005315">
    <property type="term" value="F:phosphate transmembrane transporter activity"/>
    <property type="evidence" value="ECO:0007669"/>
    <property type="project" value="InterPro"/>
</dbReference>
<dbReference type="Pfam" id="PF00528">
    <property type="entry name" value="BPD_transp_1"/>
    <property type="match status" value="1"/>
</dbReference>
<evidence type="ECO:0000256" key="8">
    <source>
        <dbReference type="ARBA" id="ARBA00023136"/>
    </source>
</evidence>
<comment type="similarity">
    <text evidence="2 9">Belongs to the binding-protein-dependent transport system permease family. CysTW subfamily.</text>
</comment>
<dbReference type="GO" id="GO:0005886">
    <property type="term" value="C:plasma membrane"/>
    <property type="evidence" value="ECO:0007669"/>
    <property type="project" value="UniProtKB-SubCell"/>
</dbReference>
<dbReference type="InterPro" id="IPR005672">
    <property type="entry name" value="Phosphate_PstA"/>
</dbReference>
<feature type="transmembrane region" description="Helical" evidence="9">
    <location>
        <begin position="113"/>
        <end position="136"/>
    </location>
</feature>
<dbReference type="EMBL" id="JPSP01000001">
    <property type="protein sequence ID" value="KFF42031.1"/>
    <property type="molecule type" value="Genomic_DNA"/>
</dbReference>
<evidence type="ECO:0000313" key="12">
    <source>
        <dbReference type="Proteomes" id="UP000028922"/>
    </source>
</evidence>
<gene>
    <name evidence="11" type="ORF">ucyna2_00089</name>
</gene>
<evidence type="ECO:0000256" key="9">
    <source>
        <dbReference type="RuleBase" id="RU363043"/>
    </source>
</evidence>
<keyword evidence="5" id="KW-0592">Phosphate transport</keyword>
<feature type="transmembrane region" description="Helical" evidence="9">
    <location>
        <begin position="72"/>
        <end position="101"/>
    </location>
</feature>
<proteinExistence type="inferred from homology"/>
<dbReference type="GO" id="GO:0035435">
    <property type="term" value="P:phosphate ion transmembrane transport"/>
    <property type="evidence" value="ECO:0007669"/>
    <property type="project" value="InterPro"/>
</dbReference>